<dbReference type="Gene3D" id="2.30.110.10">
    <property type="entry name" value="Electron Transport, Fmn-binding Protein, Chain A"/>
    <property type="match status" value="1"/>
</dbReference>
<dbReference type="PANTHER" id="PTHR42815">
    <property type="entry name" value="FAD-BINDING, PUTATIVE (AFU_ORTHOLOGUE AFUA_6G07600)-RELATED"/>
    <property type="match status" value="1"/>
</dbReference>
<gene>
    <name evidence="2" type="ORF">SAMN04488077_11150</name>
</gene>
<accession>A0A1H8DAR7</accession>
<dbReference type="PANTHER" id="PTHR42815:SF2">
    <property type="entry name" value="FAD-BINDING, PUTATIVE (AFU_ORTHOLOGUE AFUA_6G07600)-RELATED"/>
    <property type="match status" value="1"/>
</dbReference>
<dbReference type="SUPFAM" id="SSF50475">
    <property type="entry name" value="FMN-binding split barrel"/>
    <property type="match status" value="1"/>
</dbReference>
<protein>
    <recommendedName>
        <fullName evidence="1">Pyridoxamine 5'-phosphate oxidase N-terminal domain-containing protein</fullName>
    </recommendedName>
</protein>
<dbReference type="EMBL" id="FOBO01000011">
    <property type="protein sequence ID" value="SEN03904.1"/>
    <property type="molecule type" value="Genomic_DNA"/>
</dbReference>
<reference evidence="2 3" key="1">
    <citation type="submission" date="2016-10" db="EMBL/GenBank/DDBJ databases">
        <authorList>
            <person name="de Groot N.N."/>
        </authorList>
    </citation>
    <scope>NUCLEOTIDE SEQUENCE [LARGE SCALE GENOMIC DNA]</scope>
    <source>
        <strain evidence="2 3">DSM 11457</strain>
    </source>
</reference>
<feature type="domain" description="Pyridoxamine 5'-phosphate oxidase N-terminal" evidence="1">
    <location>
        <begin position="175"/>
        <end position="263"/>
    </location>
</feature>
<dbReference type="Proteomes" id="UP000182160">
    <property type="component" value="Unassembled WGS sequence"/>
</dbReference>
<evidence type="ECO:0000313" key="2">
    <source>
        <dbReference type="EMBL" id="SEN03904.1"/>
    </source>
</evidence>
<evidence type="ECO:0000259" key="1">
    <source>
        <dbReference type="Pfam" id="PF01243"/>
    </source>
</evidence>
<organism evidence="2 3">
    <name type="scientific">Roseovarius tolerans</name>
    <dbReference type="NCBI Taxonomy" id="74031"/>
    <lineage>
        <taxon>Bacteria</taxon>
        <taxon>Pseudomonadati</taxon>
        <taxon>Pseudomonadota</taxon>
        <taxon>Alphaproteobacteria</taxon>
        <taxon>Rhodobacterales</taxon>
        <taxon>Roseobacteraceae</taxon>
        <taxon>Roseovarius</taxon>
    </lineage>
</organism>
<dbReference type="AlphaFoldDB" id="A0A1H8DAR7"/>
<dbReference type="RefSeq" id="WP_074786771.1">
    <property type="nucleotide sequence ID" value="NZ_FOBO01000011.1"/>
</dbReference>
<sequence length="317" mass="33776">MSETLKHDPFHEGERAIQELTGERAAAVMNGGVISDRIPALAVSFVAAQTLIVIVRRDNTGSLWPVILSGLAGFANVSEDRTSLNLSMAEVGPLPPDGPLDRILEGDHVGALFIELATRRRLRVNGRVTKLDVGRIRIQVVEAYPACPKYIQKRTPKGDCGSLQPIAVTTGTNLDPTLEALIEAADTLFVASAGPDGRLDVSHRGGTPGFVRVEDGSLIVPDFSGNSMFNTLGNLSLDPSAGLVFPDFNSGRQLALVGQVELHLSQTVTSKNDPTGGTGRWWIFRPERWIVTTGAPVSGWSAPNPSPFNPSNTAAAL</sequence>
<evidence type="ECO:0000313" key="3">
    <source>
        <dbReference type="Proteomes" id="UP000182160"/>
    </source>
</evidence>
<name>A0A1H8DAR7_9RHOB</name>
<dbReference type="InterPro" id="IPR012349">
    <property type="entry name" value="Split_barrel_FMN-bd"/>
</dbReference>
<proteinExistence type="predicted"/>
<dbReference type="InterPro" id="IPR011576">
    <property type="entry name" value="Pyridox_Oxase_N"/>
</dbReference>
<dbReference type="Pfam" id="PF01243">
    <property type="entry name" value="PNPOx_N"/>
    <property type="match status" value="1"/>
</dbReference>